<evidence type="ECO:0000313" key="3">
    <source>
        <dbReference type="Proteomes" id="UP001341281"/>
    </source>
</evidence>
<protein>
    <submittedName>
        <fullName evidence="2">Uncharacterized protein</fullName>
    </submittedName>
</protein>
<gene>
    <name evidence="2" type="ORF">U9M48_026782</name>
</gene>
<reference evidence="2 3" key="1">
    <citation type="submission" date="2024-02" db="EMBL/GenBank/DDBJ databases">
        <title>High-quality chromosome-scale genome assembly of Pensacola bahiagrass (Paspalum notatum Flugge var. saurae).</title>
        <authorList>
            <person name="Vega J.M."/>
            <person name="Podio M."/>
            <person name="Orjuela J."/>
            <person name="Siena L.A."/>
            <person name="Pessino S.C."/>
            <person name="Combes M.C."/>
            <person name="Mariac C."/>
            <person name="Albertini E."/>
            <person name="Pupilli F."/>
            <person name="Ortiz J.P.A."/>
            <person name="Leblanc O."/>
        </authorList>
    </citation>
    <scope>NUCLEOTIDE SEQUENCE [LARGE SCALE GENOMIC DNA]</scope>
    <source>
        <strain evidence="2">R1</strain>
        <tissue evidence="2">Leaf</tissue>
    </source>
</reference>
<dbReference type="Proteomes" id="UP001341281">
    <property type="component" value="Chromosome 06"/>
</dbReference>
<dbReference type="AlphaFoldDB" id="A0AAQ3TT50"/>
<proteinExistence type="predicted"/>
<dbReference type="SUPFAM" id="SSF52922">
    <property type="entry name" value="TK C-terminal domain-like"/>
    <property type="match status" value="1"/>
</dbReference>
<accession>A0AAQ3TT50</accession>
<evidence type="ECO:0000313" key="2">
    <source>
        <dbReference type="EMBL" id="WVZ79171.1"/>
    </source>
</evidence>
<keyword evidence="3" id="KW-1185">Reference proteome</keyword>
<feature type="region of interest" description="Disordered" evidence="1">
    <location>
        <begin position="34"/>
        <end position="57"/>
    </location>
</feature>
<dbReference type="EMBL" id="CP144750">
    <property type="protein sequence ID" value="WVZ79171.1"/>
    <property type="molecule type" value="Genomic_DNA"/>
</dbReference>
<name>A0AAQ3TT50_PASNO</name>
<sequence length="327" mass="35988">MARGFVPVWGAAAAWDPGIRQRVRRLRWAGGMAARGAASTGRTRQRSAGHGPGSSHRAAPGLAPLGVLAPPSSCCECLPWLASRRVPDFVVATEISKNEAELMDLKAVSLAMVGACSVEDLTDLEAVRLAMDSCMVFLTILHLGTVMRILQSSQMNIQKSKTMARIKYQSVLLNRWTREGCMRKLDPKPRLKNFAEVVRPISVIETNGAASSTFWCFTCWFRLHSHLCAITFSSENDCLAFGNVRPLDRTAINAFVRKINILVTVEEGFPHGIGAEICVAVVWWLQMVNTSKGAIFEDVLESLKKKTQRWTSSSMLMSSSILLTDGF</sequence>
<dbReference type="InterPro" id="IPR009014">
    <property type="entry name" value="Transketo_C/PFOR_II"/>
</dbReference>
<organism evidence="2 3">
    <name type="scientific">Paspalum notatum var. saurae</name>
    <dbReference type="NCBI Taxonomy" id="547442"/>
    <lineage>
        <taxon>Eukaryota</taxon>
        <taxon>Viridiplantae</taxon>
        <taxon>Streptophyta</taxon>
        <taxon>Embryophyta</taxon>
        <taxon>Tracheophyta</taxon>
        <taxon>Spermatophyta</taxon>
        <taxon>Magnoliopsida</taxon>
        <taxon>Liliopsida</taxon>
        <taxon>Poales</taxon>
        <taxon>Poaceae</taxon>
        <taxon>PACMAD clade</taxon>
        <taxon>Panicoideae</taxon>
        <taxon>Andropogonodae</taxon>
        <taxon>Paspaleae</taxon>
        <taxon>Paspalinae</taxon>
        <taxon>Paspalum</taxon>
    </lineage>
</organism>
<evidence type="ECO:0000256" key="1">
    <source>
        <dbReference type="SAM" id="MobiDB-lite"/>
    </source>
</evidence>